<dbReference type="EMBL" id="VDMD01000043">
    <property type="protein sequence ID" value="TRM57758.1"/>
    <property type="molecule type" value="Genomic_DNA"/>
</dbReference>
<dbReference type="InterPro" id="IPR032675">
    <property type="entry name" value="LRR_dom_sf"/>
</dbReference>
<keyword evidence="3" id="KW-1185">Reference proteome</keyword>
<reference evidence="2 3" key="1">
    <citation type="journal article" date="2019" name="New Phytol.">
        <title>Comparative genomics reveals unique wood-decay strategies and fruiting body development in the Schizophyllaceae.</title>
        <authorList>
            <person name="Almasi E."/>
            <person name="Sahu N."/>
            <person name="Krizsan K."/>
            <person name="Balint B."/>
            <person name="Kovacs G.M."/>
            <person name="Kiss B."/>
            <person name="Cseklye J."/>
            <person name="Drula E."/>
            <person name="Henrissat B."/>
            <person name="Nagy I."/>
            <person name="Chovatia M."/>
            <person name="Adam C."/>
            <person name="LaButti K."/>
            <person name="Lipzen A."/>
            <person name="Riley R."/>
            <person name="Grigoriev I.V."/>
            <person name="Nagy L.G."/>
        </authorList>
    </citation>
    <scope>NUCLEOTIDE SEQUENCE [LARGE SCALE GENOMIC DNA]</scope>
    <source>
        <strain evidence="2 3">NL-1724</strain>
    </source>
</reference>
<evidence type="ECO:0000256" key="1">
    <source>
        <dbReference type="SAM" id="MobiDB-lite"/>
    </source>
</evidence>
<dbReference type="SUPFAM" id="SSF52047">
    <property type="entry name" value="RNI-like"/>
    <property type="match status" value="1"/>
</dbReference>
<name>A0A550BZ15_9AGAR</name>
<feature type="region of interest" description="Disordered" evidence="1">
    <location>
        <begin position="280"/>
        <end position="299"/>
    </location>
</feature>
<evidence type="ECO:0000313" key="2">
    <source>
        <dbReference type="EMBL" id="TRM57758.1"/>
    </source>
</evidence>
<accession>A0A550BZ15</accession>
<dbReference type="OrthoDB" id="3222238at2759"/>
<gene>
    <name evidence="2" type="ORF">BD626DRAFT_574244</name>
</gene>
<proteinExistence type="predicted"/>
<dbReference type="AlphaFoldDB" id="A0A550BZ15"/>
<protein>
    <recommendedName>
        <fullName evidence="4">BTB domain-containing protein</fullName>
    </recommendedName>
</protein>
<evidence type="ECO:0008006" key="4">
    <source>
        <dbReference type="Google" id="ProtNLM"/>
    </source>
</evidence>
<evidence type="ECO:0000313" key="3">
    <source>
        <dbReference type="Proteomes" id="UP000320762"/>
    </source>
</evidence>
<feature type="region of interest" description="Disordered" evidence="1">
    <location>
        <begin position="477"/>
        <end position="499"/>
    </location>
</feature>
<dbReference type="Proteomes" id="UP000320762">
    <property type="component" value="Unassembled WGS sequence"/>
</dbReference>
<feature type="region of interest" description="Disordered" evidence="1">
    <location>
        <begin position="26"/>
        <end position="48"/>
    </location>
</feature>
<sequence>MIARELDNDGGLGMGDRQSIEIDKWSTESDQGSAWSGARSETVGSPSPKGDLYRLALASRQWRDIAEIVLWQRMEGLLPILACVPDLYNKMELTTTRELSRAITPQDWARDSIVRRRALVTHLIMPCEHWWDVQAAVAASPPPDALFPNLRHLTIIPKSPYDDRGVHPGFLDLVTNRAAPPTITTSTISALHLLSVRASHIPDPRGLLARNPALTNIRIDHAPDDMADADADDAGFAAAVLHAMRQYRHLTCLELSLCGDFNSAQISALSHLHGLRSLSLSNSHRPPETRPPRPLMRLPSDSNGFRNLQTLKLFYFQYQDVLAIIRCARDLPLESISLYVPVPSSAAFKALMDAICMHCRPSTLRECRIRWLSNVEVNGPMPWGFSRAHVEQLSAFSNLTDVVLEHLPGVELLDEDVTLLAGCWPALRSLVLTKWAGWAEQASLTLGALVSIARYCPEIERVDLHLDARAVPQAELEVPQEPGVPQDSESAVPQMEPMERLDTRPSLLRVGAHPPLRLTVRNAPIEDADAVAQLLKRLFPGIQEVKFYGIHNTLALSTTTQSTIPFVSCDNMTFHIERAKLERAADFAPPSTVHSSPTEPVHLDDTSLTLELLFRFVYCEVYIDLDAESFRVVADLAEAAEKYMVYSAMTVCRLYMKNKHDKHPWDVMKYAARYDYKDILDVSAPYTVGSDFENMKVLLPPSYLLPWFVFNSRYQQVAQSVVDRCYHINSSEFHVDEDGDWEPCPLRDDEDEDAPWVAKYQREIALVLLRGGLGGVVRLDRVFTKWMAQDLKCHGCVGFFEAWKKSVADTVKEVPAFRTFL</sequence>
<comment type="caution">
    <text evidence="2">The sequence shown here is derived from an EMBL/GenBank/DDBJ whole genome shotgun (WGS) entry which is preliminary data.</text>
</comment>
<organism evidence="2 3">
    <name type="scientific">Schizophyllum amplum</name>
    <dbReference type="NCBI Taxonomy" id="97359"/>
    <lineage>
        <taxon>Eukaryota</taxon>
        <taxon>Fungi</taxon>
        <taxon>Dikarya</taxon>
        <taxon>Basidiomycota</taxon>
        <taxon>Agaricomycotina</taxon>
        <taxon>Agaricomycetes</taxon>
        <taxon>Agaricomycetidae</taxon>
        <taxon>Agaricales</taxon>
        <taxon>Schizophyllaceae</taxon>
        <taxon>Schizophyllum</taxon>
    </lineage>
</organism>
<dbReference type="Gene3D" id="3.80.10.10">
    <property type="entry name" value="Ribonuclease Inhibitor"/>
    <property type="match status" value="1"/>
</dbReference>